<dbReference type="Proteomes" id="UP000001876">
    <property type="component" value="Unassembled WGS sequence"/>
</dbReference>
<dbReference type="STRING" id="564608.C1MIP1"/>
<dbReference type="PROSITE" id="PS50271">
    <property type="entry name" value="ZF_UBP"/>
    <property type="match status" value="1"/>
</dbReference>
<dbReference type="SUPFAM" id="SSF57850">
    <property type="entry name" value="RING/U-box"/>
    <property type="match status" value="1"/>
</dbReference>
<dbReference type="InterPro" id="IPR001607">
    <property type="entry name" value="Znf_UBP"/>
</dbReference>
<evidence type="ECO:0000256" key="5">
    <source>
        <dbReference type="ARBA" id="ARBA00022728"/>
    </source>
</evidence>
<dbReference type="MEROPS" id="C19.972"/>
<keyword evidence="14" id="KW-1185">Reference proteome</keyword>
<keyword evidence="5" id="KW-0747">Spliceosome</keyword>
<dbReference type="InterPro" id="IPR001394">
    <property type="entry name" value="Peptidase_C19_UCH"/>
</dbReference>
<dbReference type="InterPro" id="IPR050185">
    <property type="entry name" value="Ub_carboxyl-term_hydrolase"/>
</dbReference>
<name>C1MIP1_MICPC</name>
<dbReference type="SUPFAM" id="SSF54001">
    <property type="entry name" value="Cysteine proteinases"/>
    <property type="match status" value="1"/>
</dbReference>
<dbReference type="InterPro" id="IPR038765">
    <property type="entry name" value="Papain-like_cys_pep_sf"/>
</dbReference>
<evidence type="ECO:0000256" key="2">
    <source>
        <dbReference type="ARBA" id="ARBA00009085"/>
    </source>
</evidence>
<dbReference type="InterPro" id="IPR013083">
    <property type="entry name" value="Znf_RING/FYVE/PHD"/>
</dbReference>
<dbReference type="GO" id="GO:0004843">
    <property type="term" value="F:cysteine-type deubiquitinase activity"/>
    <property type="evidence" value="ECO:0007669"/>
    <property type="project" value="InterPro"/>
</dbReference>
<dbReference type="Gene3D" id="3.30.40.10">
    <property type="entry name" value="Zinc/RING finger domain, C3HC4 (zinc finger)"/>
    <property type="match status" value="1"/>
</dbReference>
<dbReference type="RefSeq" id="XP_003055700.1">
    <property type="nucleotide sequence ID" value="XM_003055654.1"/>
</dbReference>
<dbReference type="PANTHER" id="PTHR21646">
    <property type="entry name" value="UBIQUITIN CARBOXYL-TERMINAL HYDROLASE"/>
    <property type="match status" value="1"/>
</dbReference>
<dbReference type="EMBL" id="GG663735">
    <property type="protein sequence ID" value="EEH60952.1"/>
    <property type="molecule type" value="Genomic_DNA"/>
</dbReference>
<dbReference type="PANTHER" id="PTHR21646:SF16">
    <property type="entry name" value="U4_U6.U5 TRI-SNRNP-ASSOCIATED PROTEIN 2"/>
    <property type="match status" value="1"/>
</dbReference>
<dbReference type="CDD" id="cd02669">
    <property type="entry name" value="Peptidase_C19M"/>
    <property type="match status" value="1"/>
</dbReference>
<evidence type="ECO:0000256" key="6">
    <source>
        <dbReference type="ARBA" id="ARBA00022771"/>
    </source>
</evidence>
<evidence type="ECO:0000256" key="10">
    <source>
        <dbReference type="PROSITE-ProRule" id="PRU00502"/>
    </source>
</evidence>
<accession>C1MIP1</accession>
<evidence type="ECO:0000256" key="8">
    <source>
        <dbReference type="ARBA" id="ARBA00023187"/>
    </source>
</evidence>
<dbReference type="PROSITE" id="PS50235">
    <property type="entry name" value="USP_3"/>
    <property type="match status" value="1"/>
</dbReference>
<keyword evidence="6 10" id="KW-0863">Zinc-finger</keyword>
<dbReference type="eggNOG" id="KOG2026">
    <property type="taxonomic scope" value="Eukaryota"/>
</dbReference>
<dbReference type="GO" id="GO:0005681">
    <property type="term" value="C:spliceosomal complex"/>
    <property type="evidence" value="ECO:0007669"/>
    <property type="project" value="UniProtKB-KW"/>
</dbReference>
<feature type="domain" description="UBP-type" evidence="12">
    <location>
        <begin position="56"/>
        <end position="153"/>
    </location>
</feature>
<sequence>MLAANAAPAVFDARAAAVAALQAEIDAEEEEERATSAEDASRLAAERRERANRASRDCPYLDTVNRALLDFDFEKCCSVSLSPNNVYACLVCGKYFAGRGPNTHAYTHSLEATHHVFMNLHTGKVYCLPDAYEIVDRSLDDIRHVLDPTFTPAQIEETETKKMWSRGLDGTDYLTGAIGLNNLKATDYVNVVLQALMRVKPVRNFFLSDDQSLLVQRFGELTRKIWNSRNFKGQVSPHEFMQAVLASSRRRFLVDKQSDPVDFMTWLLNTLHRDLSGKMKGGSSVINHCFQGELEVTSVGRPGETGESAKMPFYTLALDLPPPPLFQDAMENNFIPQVPLSQILRKFDGETPHEVLRPTPGVKTYKISRLPRYLIVHYKRFTKNNFFVEKNPTIVTFPVKSLRLGDHVPVPTRPNAIPGGGQPVDSTYDLVANVCHDGKPAEGSYRAMVHHVADGNWYEVNDLVVSEVLPQQVVLTECYLQIYQLREGDGGGGGAVAMDAA</sequence>
<keyword evidence="8" id="KW-0508">mRNA splicing</keyword>
<feature type="domain" description="USP" evidence="11">
    <location>
        <begin position="178"/>
        <end position="486"/>
    </location>
</feature>
<dbReference type="InterPro" id="IPR028889">
    <property type="entry name" value="USP"/>
</dbReference>
<comment type="similarity">
    <text evidence="2">Belongs to the peptidase C19 family.</text>
</comment>
<evidence type="ECO:0000313" key="13">
    <source>
        <dbReference type="EMBL" id="EEH60952.1"/>
    </source>
</evidence>
<dbReference type="OrthoDB" id="10263353at2759"/>
<dbReference type="Pfam" id="PF00443">
    <property type="entry name" value="UCH"/>
    <property type="match status" value="1"/>
</dbReference>
<evidence type="ECO:0000256" key="3">
    <source>
        <dbReference type="ARBA" id="ARBA00022664"/>
    </source>
</evidence>
<reference evidence="13 14" key="1">
    <citation type="journal article" date="2009" name="Science">
        <title>Green evolution and dynamic adaptations revealed by genomes of the marine picoeukaryotes Micromonas.</title>
        <authorList>
            <person name="Worden A.Z."/>
            <person name="Lee J.H."/>
            <person name="Mock T."/>
            <person name="Rouze P."/>
            <person name="Simmons M.P."/>
            <person name="Aerts A.L."/>
            <person name="Allen A.E."/>
            <person name="Cuvelier M.L."/>
            <person name="Derelle E."/>
            <person name="Everett M.V."/>
            <person name="Foulon E."/>
            <person name="Grimwood J."/>
            <person name="Gundlach H."/>
            <person name="Henrissat B."/>
            <person name="Napoli C."/>
            <person name="McDonald S.M."/>
            <person name="Parker M.S."/>
            <person name="Rombauts S."/>
            <person name="Salamov A."/>
            <person name="Von Dassow P."/>
            <person name="Badger J.H."/>
            <person name="Coutinho P.M."/>
            <person name="Demir E."/>
            <person name="Dubchak I."/>
            <person name="Gentemann C."/>
            <person name="Eikrem W."/>
            <person name="Gready J.E."/>
            <person name="John U."/>
            <person name="Lanier W."/>
            <person name="Lindquist E.A."/>
            <person name="Lucas S."/>
            <person name="Mayer K.F."/>
            <person name="Moreau H."/>
            <person name="Not F."/>
            <person name="Otillar R."/>
            <person name="Panaud O."/>
            <person name="Pangilinan J."/>
            <person name="Paulsen I."/>
            <person name="Piegu B."/>
            <person name="Poliakov A."/>
            <person name="Robbens S."/>
            <person name="Schmutz J."/>
            <person name="Toulza E."/>
            <person name="Wyss T."/>
            <person name="Zelensky A."/>
            <person name="Zhou K."/>
            <person name="Armbrust E.V."/>
            <person name="Bhattacharya D."/>
            <person name="Goodenough U.W."/>
            <person name="Van de Peer Y."/>
            <person name="Grigoriev I.V."/>
        </authorList>
    </citation>
    <scope>NUCLEOTIDE SEQUENCE [LARGE SCALE GENOMIC DNA]</scope>
    <source>
        <strain evidence="13 14">CCMP1545</strain>
    </source>
</reference>
<keyword evidence="4" id="KW-0479">Metal-binding</keyword>
<dbReference type="Pfam" id="PF02148">
    <property type="entry name" value="zf-UBP"/>
    <property type="match status" value="1"/>
</dbReference>
<keyword evidence="9" id="KW-0539">Nucleus</keyword>
<dbReference type="InterPro" id="IPR033809">
    <property type="entry name" value="USP39"/>
</dbReference>
<evidence type="ECO:0000256" key="1">
    <source>
        <dbReference type="ARBA" id="ARBA00004123"/>
    </source>
</evidence>
<protein>
    <submittedName>
        <fullName evidence="13">Predicted protein</fullName>
    </submittedName>
</protein>
<evidence type="ECO:0000259" key="12">
    <source>
        <dbReference type="PROSITE" id="PS50271"/>
    </source>
</evidence>
<evidence type="ECO:0000259" key="11">
    <source>
        <dbReference type="PROSITE" id="PS50235"/>
    </source>
</evidence>
<dbReference type="OMA" id="QLRRFKC"/>
<dbReference type="Gene3D" id="3.90.70.10">
    <property type="entry name" value="Cysteine proteinases"/>
    <property type="match status" value="1"/>
</dbReference>
<comment type="subcellular location">
    <subcellularLocation>
        <location evidence="1">Nucleus</location>
    </subcellularLocation>
</comment>
<proteinExistence type="inferred from homology"/>
<dbReference type="FunFam" id="3.30.40.10:FF:000068">
    <property type="entry name" value="U4/U6.U5 tri-snRNP-associated protein 2"/>
    <property type="match status" value="1"/>
</dbReference>
<dbReference type="KEGG" id="mpp:MICPUCDRAFT_13276"/>
<dbReference type="GO" id="GO:0000245">
    <property type="term" value="P:spliceosomal complex assembly"/>
    <property type="evidence" value="ECO:0007669"/>
    <property type="project" value="InterPro"/>
</dbReference>
<evidence type="ECO:0000256" key="7">
    <source>
        <dbReference type="ARBA" id="ARBA00022833"/>
    </source>
</evidence>
<dbReference type="GO" id="GO:0008270">
    <property type="term" value="F:zinc ion binding"/>
    <property type="evidence" value="ECO:0007669"/>
    <property type="project" value="UniProtKB-KW"/>
</dbReference>
<dbReference type="GeneID" id="9680982"/>
<dbReference type="SMART" id="SM00290">
    <property type="entry name" value="ZnF_UBP"/>
    <property type="match status" value="1"/>
</dbReference>
<keyword evidence="7" id="KW-0862">Zinc</keyword>
<organism evidence="14">
    <name type="scientific">Micromonas pusilla (strain CCMP1545)</name>
    <name type="common">Picoplanktonic green alga</name>
    <dbReference type="NCBI Taxonomy" id="564608"/>
    <lineage>
        <taxon>Eukaryota</taxon>
        <taxon>Viridiplantae</taxon>
        <taxon>Chlorophyta</taxon>
        <taxon>Mamiellophyceae</taxon>
        <taxon>Mamiellales</taxon>
        <taxon>Mamiellaceae</taxon>
        <taxon>Micromonas</taxon>
    </lineage>
</organism>
<evidence type="ECO:0000256" key="9">
    <source>
        <dbReference type="ARBA" id="ARBA00023242"/>
    </source>
</evidence>
<gene>
    <name evidence="13" type="ORF">MICPUCDRAFT_13276</name>
</gene>
<evidence type="ECO:0000313" key="14">
    <source>
        <dbReference type="Proteomes" id="UP000001876"/>
    </source>
</evidence>
<evidence type="ECO:0000256" key="4">
    <source>
        <dbReference type="ARBA" id="ARBA00022723"/>
    </source>
</evidence>
<dbReference type="GO" id="GO:0016579">
    <property type="term" value="P:protein deubiquitination"/>
    <property type="evidence" value="ECO:0007669"/>
    <property type="project" value="InterPro"/>
</dbReference>
<keyword evidence="3" id="KW-0507">mRNA processing</keyword>
<dbReference type="AlphaFoldDB" id="C1MIP1"/>